<dbReference type="Pfam" id="PF03959">
    <property type="entry name" value="FSH1"/>
    <property type="match status" value="1"/>
</dbReference>
<dbReference type="AlphaFoldDB" id="A0A0B7K016"/>
<reference evidence="3" key="1">
    <citation type="submission" date="2015-01" db="EMBL/GenBank/DDBJ databases">
        <authorList>
            <person name="Durling Mikael"/>
        </authorList>
    </citation>
    <scope>NUCLEOTIDE SEQUENCE</scope>
</reference>
<dbReference type="PANTHER" id="PTHR48070">
    <property type="entry name" value="ESTERASE OVCA2"/>
    <property type="match status" value="1"/>
</dbReference>
<evidence type="ECO:0000259" key="2">
    <source>
        <dbReference type="Pfam" id="PF03959"/>
    </source>
</evidence>
<dbReference type="Gene3D" id="3.40.50.1820">
    <property type="entry name" value="alpha/beta hydrolase"/>
    <property type="match status" value="1"/>
</dbReference>
<accession>A0A0B7K016</accession>
<dbReference type="GO" id="GO:0005634">
    <property type="term" value="C:nucleus"/>
    <property type="evidence" value="ECO:0007669"/>
    <property type="project" value="TreeGrafter"/>
</dbReference>
<dbReference type="InterPro" id="IPR005645">
    <property type="entry name" value="FSH-like_dom"/>
</dbReference>
<keyword evidence="1" id="KW-0378">Hydrolase</keyword>
<protein>
    <recommendedName>
        <fullName evidence="2">Serine hydrolase domain-containing protein</fullName>
    </recommendedName>
</protein>
<organism evidence="3">
    <name type="scientific">Bionectria ochroleuca</name>
    <name type="common">Gliocladium roseum</name>
    <dbReference type="NCBI Taxonomy" id="29856"/>
    <lineage>
        <taxon>Eukaryota</taxon>
        <taxon>Fungi</taxon>
        <taxon>Dikarya</taxon>
        <taxon>Ascomycota</taxon>
        <taxon>Pezizomycotina</taxon>
        <taxon>Sordariomycetes</taxon>
        <taxon>Hypocreomycetidae</taxon>
        <taxon>Hypocreales</taxon>
        <taxon>Bionectriaceae</taxon>
        <taxon>Clonostachys</taxon>
    </lineage>
</organism>
<feature type="domain" description="Serine hydrolase" evidence="2">
    <location>
        <begin position="21"/>
        <end position="245"/>
    </location>
</feature>
<dbReference type="EMBL" id="CDPU01000012">
    <property type="protein sequence ID" value="CEO48877.1"/>
    <property type="molecule type" value="Genomic_DNA"/>
</dbReference>
<gene>
    <name evidence="3" type="ORF">BN869_000004934_1</name>
</gene>
<dbReference type="SUPFAM" id="SSF53474">
    <property type="entry name" value="alpha/beta-Hydrolases"/>
    <property type="match status" value="1"/>
</dbReference>
<proteinExistence type="predicted"/>
<dbReference type="PANTHER" id="PTHR48070:SF6">
    <property type="entry name" value="ESTERASE OVCA2"/>
    <property type="match status" value="1"/>
</dbReference>
<dbReference type="GO" id="GO:0016787">
    <property type="term" value="F:hydrolase activity"/>
    <property type="evidence" value="ECO:0007669"/>
    <property type="project" value="UniProtKB-KW"/>
</dbReference>
<name>A0A0B7K016_BIOOC</name>
<dbReference type="InterPro" id="IPR050593">
    <property type="entry name" value="LovG"/>
</dbReference>
<evidence type="ECO:0000313" key="3">
    <source>
        <dbReference type="EMBL" id="CEO48877.1"/>
    </source>
</evidence>
<sequence>MSTTPQQNGSAPKPKAPARKKEVKVLMLHGYTQSGPLFRAKTRALEKILTKSLGPISILPVFFYPTAPNRLRPQDIPGYEPAPGSEGQEEQIDSWAWFRKNDATGEYRYFNEGMAAVAEAIKEAGGVDAVCGFSQGGAVTGIVAAALESGRAAPEGAEGEWARNLREANGGQPLKFAVSYSGFWAPVDKLQWCYEPKITTPTLHYLGSLDTVVEESRTQALIDRCENPLVVTHPGGHYVPVSKEWALPLAGFIKQYSERELKSEL</sequence>
<dbReference type="GO" id="GO:0005737">
    <property type="term" value="C:cytoplasm"/>
    <property type="evidence" value="ECO:0007669"/>
    <property type="project" value="TreeGrafter"/>
</dbReference>
<dbReference type="GO" id="GO:0019748">
    <property type="term" value="P:secondary metabolic process"/>
    <property type="evidence" value="ECO:0007669"/>
    <property type="project" value="TreeGrafter"/>
</dbReference>
<dbReference type="InterPro" id="IPR029058">
    <property type="entry name" value="AB_hydrolase_fold"/>
</dbReference>
<evidence type="ECO:0000256" key="1">
    <source>
        <dbReference type="ARBA" id="ARBA00022801"/>
    </source>
</evidence>